<dbReference type="OrthoDB" id="10587234at2759"/>
<reference evidence="3" key="2">
    <citation type="submission" date="2024-04" db="EMBL/GenBank/DDBJ databases">
        <authorList>
            <person name="Chen Y."/>
            <person name="Shah S."/>
            <person name="Dougan E. K."/>
            <person name="Thang M."/>
            <person name="Chan C."/>
        </authorList>
    </citation>
    <scope>NUCLEOTIDE SEQUENCE [LARGE SCALE GENOMIC DNA]</scope>
</reference>
<dbReference type="Gene3D" id="3.30.420.40">
    <property type="match status" value="2"/>
</dbReference>
<name>A0A9P1FCM1_9DINO</name>
<gene>
    <name evidence="2" type="ORF">C1SCF055_LOCUS384</name>
</gene>
<dbReference type="EMBL" id="CAMXCT010000001">
    <property type="protein sequence ID" value="CAI3971794.1"/>
    <property type="molecule type" value="Genomic_DNA"/>
</dbReference>
<keyword evidence="5" id="KW-1185">Reference proteome</keyword>
<feature type="compositionally biased region" description="Basic and acidic residues" evidence="1">
    <location>
        <begin position="896"/>
        <end position="921"/>
    </location>
</feature>
<comment type="caution">
    <text evidence="2">The sequence shown here is derived from an EMBL/GenBank/DDBJ whole genome shotgun (WGS) entry which is preliminary data.</text>
</comment>
<evidence type="ECO:0000313" key="5">
    <source>
        <dbReference type="Proteomes" id="UP001152797"/>
    </source>
</evidence>
<dbReference type="EMBL" id="CAMXCT020000001">
    <property type="protein sequence ID" value="CAL1125169.1"/>
    <property type="molecule type" value="Genomic_DNA"/>
</dbReference>
<dbReference type="Gene3D" id="3.30.1490.300">
    <property type="match status" value="1"/>
</dbReference>
<dbReference type="InterPro" id="IPR050696">
    <property type="entry name" value="FtsA/MreB"/>
</dbReference>
<accession>A0A9P1FCM1</accession>
<evidence type="ECO:0000313" key="4">
    <source>
        <dbReference type="EMBL" id="CAL4759106.1"/>
    </source>
</evidence>
<evidence type="ECO:0000256" key="1">
    <source>
        <dbReference type="SAM" id="MobiDB-lite"/>
    </source>
</evidence>
<feature type="region of interest" description="Disordered" evidence="1">
    <location>
        <begin position="884"/>
        <end position="926"/>
    </location>
</feature>
<dbReference type="InterPro" id="IPR005883">
    <property type="entry name" value="PilM"/>
</dbReference>
<dbReference type="Pfam" id="PF11104">
    <property type="entry name" value="PilM_2"/>
    <property type="match status" value="1"/>
</dbReference>
<feature type="compositionally biased region" description="Acidic residues" evidence="1">
    <location>
        <begin position="544"/>
        <end position="554"/>
    </location>
</feature>
<dbReference type="EMBL" id="CAMXCT030000001">
    <property type="protein sequence ID" value="CAL4759106.1"/>
    <property type="molecule type" value="Genomic_DNA"/>
</dbReference>
<dbReference type="PANTHER" id="PTHR32432:SF3">
    <property type="entry name" value="ETHANOLAMINE UTILIZATION PROTEIN EUTJ"/>
    <property type="match status" value="1"/>
</dbReference>
<feature type="region of interest" description="Disordered" evidence="1">
    <location>
        <begin position="522"/>
        <end position="574"/>
    </location>
</feature>
<dbReference type="InterPro" id="IPR043129">
    <property type="entry name" value="ATPase_NBD"/>
</dbReference>
<proteinExistence type="predicted"/>
<protein>
    <submittedName>
        <fullName evidence="4">Type IV pilus assembly protein PilM</fullName>
    </submittedName>
</protein>
<dbReference type="NCBIfam" id="TIGR01175">
    <property type="entry name" value="pilM"/>
    <property type="match status" value="1"/>
</dbReference>
<dbReference type="Proteomes" id="UP001152797">
    <property type="component" value="Unassembled WGS sequence"/>
</dbReference>
<dbReference type="SUPFAM" id="SSF53067">
    <property type="entry name" value="Actin-like ATPase domain"/>
    <property type="match status" value="2"/>
</dbReference>
<feature type="compositionally biased region" description="Basic and acidic residues" evidence="1">
    <location>
        <begin position="1319"/>
        <end position="1339"/>
    </location>
</feature>
<organism evidence="2">
    <name type="scientific">Cladocopium goreaui</name>
    <dbReference type="NCBI Taxonomy" id="2562237"/>
    <lineage>
        <taxon>Eukaryota</taxon>
        <taxon>Sar</taxon>
        <taxon>Alveolata</taxon>
        <taxon>Dinophyceae</taxon>
        <taxon>Suessiales</taxon>
        <taxon>Symbiodiniaceae</taxon>
        <taxon>Cladocopium</taxon>
    </lineage>
</organism>
<reference evidence="2" key="1">
    <citation type="submission" date="2022-10" db="EMBL/GenBank/DDBJ databases">
        <authorList>
            <person name="Chen Y."/>
            <person name="Dougan E. K."/>
            <person name="Chan C."/>
            <person name="Rhodes N."/>
            <person name="Thang M."/>
        </authorList>
    </citation>
    <scope>NUCLEOTIDE SEQUENCE</scope>
</reference>
<feature type="compositionally biased region" description="Acidic residues" evidence="1">
    <location>
        <begin position="1295"/>
        <end position="1314"/>
    </location>
</feature>
<sequence>MARSGAVWGIDIGQCAIKALRCRMGDEPGRLVADAFDYIEYPKILSQPEADPEALVAEALSQFLSRNDVRGDRVAIAVPGQSGLARFIKLPPVESKKIPDIVKYEARQQIPFAIEDVVWDYQQMAGGSVEEGFALETEVGLFAMRHDQVTQAMAPFTKAGIEVDLIQLTPLALYNFCVFDLFPNLPPPEEYDPENPPESVVLLSLGTDTTDLVVSNGYRVWQRSIPLGGNHFTKALTKELKLTFAKAEHLKRDAAKAENPKAVFQAMRPVFNDLLTEVQRSLGYFTNIDRSAKIGRIVGLGNAMKLPGLQRYLSQNLGQTVVKLDSFRALSGPGVVDSPAFKNNILGFPACYGLAVQSLTKGSIQTNLLPPEIRQDRMIRSKQPWAIGAAAALLLGLTLSCFGYYRAWRSADVEDFNLGSANTVFTTSNGFQSDYSDAQAEFDKTAKLLETIATAGSDRYEWAQLWQSITAALPSDPEGERPEKLADRNVLYIDRVDSVRVDGNLSSWWSGKPENSELSIKEHHASHNIPTDESEEAPAAPGDAEGEDGNENPDDMAAPGPTGPNQMAKKDPGPKGKGWVFRLTGFHYHNDRSNLPNSGKDFVIKTLLANLSKDSIEVDGKTIPIREFGIGYPVVLDHGTIKWQFALKGDKDDPDAEKLPRYDFEVQFVWMDERPGDETQPGADAGQAAFQQASGVMGVSPHPNERFTDEINAENEKLKAEALKAWQLQYERQQELLEWPREKLQNDLVDAIENLEPKEDIPVNLRAHYDATAYTIPESWIEKYNLMHEVISDSSDDDEKKEVTYTGVVAWPGRAELENRYRWGRTPRTDEILLAQEDLWIYEALLKIVNETNNGVTEHYNAPIRQIISLEIAQQALAADEIEIPNASSSSSRSSGKKDSPPTKGASEKELLNGRYVDESTGKPLSTPKSGAVYKLIPIRMRLLMDQSDITQLCVACGNSPLMVEPRQVLFVDEEAQQGGGGGGNQGESSGSLPVQPGPNACYVDLRGVAYLFNPPDTKLLKTTDAEAPVAKVNLDTAKLKDFAIQHTEKVVFAIFGLVLLYFAYSGLMHETYDKVPSDLEQNVRMANSHISESNPPENPETGPIKVQPIEENLEPRKLDAFSVRKIVRPNVRDLGSKRGNPTILPPQDMEVSAGIGAVKLKDAPEPADPDAEVIDTRGVVWTTITGIVPLARQVDEYQEAFAAAIETTNNDKEPQYIYHQVQRQGLGTDGKPGPWEDVNTSATKNKIKEWAGVNNQNNELVESKHVERQICLPLPPVMGHKFGEDATHSSLVPEDAEQVEEEAEEADPMEEGPGDVPLPDRPRAGNNNKEKKPKKDNDEKEFHDLMFRFFDFTAEPGKTYRYRGRVWVNNPNFEVEDRHLAEQEMVFEGKSVKTRDFKYLISNWGSPTPAIKVPFYSQLAAGEFIPGGAREDAMNMPISVREPATGYELLDVAELHRGQYANFEDAEPLVIKPASGLGRGMREEDTPLRTNHFVLDILPADSNGGNHALVMDPDMKLRVVHDAPEMVERIENIESTEPSNSGGTEVDSTDPFGDIQLNRRRR</sequence>
<dbReference type="PANTHER" id="PTHR32432">
    <property type="entry name" value="CELL DIVISION PROTEIN FTSA-RELATED"/>
    <property type="match status" value="1"/>
</dbReference>
<evidence type="ECO:0000313" key="3">
    <source>
        <dbReference type="EMBL" id="CAL1125169.1"/>
    </source>
</evidence>
<feature type="compositionally biased region" description="Polar residues" evidence="1">
    <location>
        <begin position="1534"/>
        <end position="1544"/>
    </location>
</feature>
<feature type="region of interest" description="Disordered" evidence="1">
    <location>
        <begin position="1533"/>
        <end position="1563"/>
    </location>
</feature>
<dbReference type="CDD" id="cd24049">
    <property type="entry name" value="ASKHA_NBD_PilM"/>
    <property type="match status" value="1"/>
</dbReference>
<evidence type="ECO:0000313" key="2">
    <source>
        <dbReference type="EMBL" id="CAI3971794.1"/>
    </source>
</evidence>
<feature type="region of interest" description="Disordered" evidence="1">
    <location>
        <begin position="1295"/>
        <end position="1339"/>
    </location>
</feature>